<dbReference type="InterPro" id="IPR010730">
    <property type="entry name" value="HET"/>
</dbReference>
<protein>
    <submittedName>
        <fullName evidence="3">Heterokaryon incompatibility protein-domain-containing protein</fullName>
    </submittedName>
</protein>
<reference evidence="3" key="1">
    <citation type="journal article" date="2023" name="Mol. Phylogenet. Evol.">
        <title>Genome-scale phylogeny and comparative genomics of the fungal order Sordariales.</title>
        <authorList>
            <person name="Hensen N."/>
            <person name="Bonometti L."/>
            <person name="Westerberg I."/>
            <person name="Brannstrom I.O."/>
            <person name="Guillou S."/>
            <person name="Cros-Aarteil S."/>
            <person name="Calhoun S."/>
            <person name="Haridas S."/>
            <person name="Kuo A."/>
            <person name="Mondo S."/>
            <person name="Pangilinan J."/>
            <person name="Riley R."/>
            <person name="LaButti K."/>
            <person name="Andreopoulos B."/>
            <person name="Lipzen A."/>
            <person name="Chen C."/>
            <person name="Yan M."/>
            <person name="Daum C."/>
            <person name="Ng V."/>
            <person name="Clum A."/>
            <person name="Steindorff A."/>
            <person name="Ohm R.A."/>
            <person name="Martin F."/>
            <person name="Silar P."/>
            <person name="Natvig D.O."/>
            <person name="Lalanne C."/>
            <person name="Gautier V."/>
            <person name="Ament-Velasquez S.L."/>
            <person name="Kruys A."/>
            <person name="Hutchinson M.I."/>
            <person name="Powell A.J."/>
            <person name="Barry K."/>
            <person name="Miller A.N."/>
            <person name="Grigoriev I.V."/>
            <person name="Debuchy R."/>
            <person name="Gladieux P."/>
            <person name="Hiltunen Thoren M."/>
            <person name="Johannesson H."/>
        </authorList>
    </citation>
    <scope>NUCLEOTIDE SEQUENCE</scope>
    <source>
        <strain evidence="3">CBS 532.94</strain>
    </source>
</reference>
<feature type="region of interest" description="Disordered" evidence="1">
    <location>
        <begin position="1"/>
        <end position="30"/>
    </location>
</feature>
<dbReference type="Proteomes" id="UP001303760">
    <property type="component" value="Unassembled WGS sequence"/>
</dbReference>
<dbReference type="PANTHER" id="PTHR33112">
    <property type="entry name" value="DOMAIN PROTEIN, PUTATIVE-RELATED"/>
    <property type="match status" value="1"/>
</dbReference>
<feature type="domain" description="Heterokaryon incompatibility" evidence="2">
    <location>
        <begin position="230"/>
        <end position="379"/>
    </location>
</feature>
<gene>
    <name evidence="3" type="ORF">C8A03DRAFT_47767</name>
</gene>
<evidence type="ECO:0000256" key="1">
    <source>
        <dbReference type="SAM" id="MobiDB-lite"/>
    </source>
</evidence>
<dbReference type="PANTHER" id="PTHR33112:SF12">
    <property type="entry name" value="HETEROKARYON INCOMPATIBILITY DOMAIN-CONTAINING PROTEIN"/>
    <property type="match status" value="1"/>
</dbReference>
<sequence>MTSNSASDWESDDDSAVLGTQTLPLRPVPEHLSRPGDKLCDVCKRLKLNPRRFVVLPGDQEWNKPNKPEKLDIHLGSVRDMRDKADFPTLEDGAPTEVVMSWNTTGPFPDPSAPWNHRPEVRLLRPYLQKLVGGFVSKRLNLFPEITLLANDSPTVSLTYFIRPVRPDMVDFDLVRRWLALCQTKHGKRCRQDPILKELNRSHPAQEVPDLRCIDVEEDCLVILPAGGRYAALSYAWGPKKFFSTVTSNVKSLEEPGALSKSEYLDQIPPTIKDATHVAKEMGMRYLWVDNLCIIQDDPEIKGETIKKMDLVYAAADLVIVAAGSETAYSGIAGVHSGSRTSRQPIEEIAPGFRLAFRSRYADSMQNVPYSSRGWTFQETHFALRSLVFIDGTVAFRCQGNDAWEELVFERPHELRGQGGTRGGAYEGDDIRSYEGLIQGYSERALSYETDVYNAFAGVSRELMCRLNTDVCHGIPTVYFDWFLLWGPLSDHARRLSKRAGLPVGPSWSWSGWVGCSWPRMCDWYNRSIARIRKAIRKRTHRDANDTAGLSLKPDRNFYGRKVRRRFDGFDCSRVEPSELVLTNVNAPKYLDDILSNHPGSGFLRFWTVSLTLRLAEPTSPDTYRGPAHRRRRLGIFGRSGRELGTITVQPAWLDDNPVPQDREFILICEGRDERAENGRIDEEDGWRYMAMLIEWRDKNGAKSALGSVAYEGKPIMYAERVAIGSVGKTDLKEALEEGPVWKEIVLG</sequence>
<organism evidence="3 4">
    <name type="scientific">Achaetomium macrosporum</name>
    <dbReference type="NCBI Taxonomy" id="79813"/>
    <lineage>
        <taxon>Eukaryota</taxon>
        <taxon>Fungi</taxon>
        <taxon>Dikarya</taxon>
        <taxon>Ascomycota</taxon>
        <taxon>Pezizomycotina</taxon>
        <taxon>Sordariomycetes</taxon>
        <taxon>Sordariomycetidae</taxon>
        <taxon>Sordariales</taxon>
        <taxon>Chaetomiaceae</taxon>
        <taxon>Achaetomium</taxon>
    </lineage>
</organism>
<evidence type="ECO:0000313" key="3">
    <source>
        <dbReference type="EMBL" id="KAK4233760.1"/>
    </source>
</evidence>
<evidence type="ECO:0000259" key="2">
    <source>
        <dbReference type="Pfam" id="PF06985"/>
    </source>
</evidence>
<reference evidence="3" key="2">
    <citation type="submission" date="2023-05" db="EMBL/GenBank/DDBJ databases">
        <authorList>
            <consortium name="Lawrence Berkeley National Laboratory"/>
            <person name="Steindorff A."/>
            <person name="Hensen N."/>
            <person name="Bonometti L."/>
            <person name="Westerberg I."/>
            <person name="Brannstrom I.O."/>
            <person name="Guillou S."/>
            <person name="Cros-Aarteil S."/>
            <person name="Calhoun S."/>
            <person name="Haridas S."/>
            <person name="Kuo A."/>
            <person name="Mondo S."/>
            <person name="Pangilinan J."/>
            <person name="Riley R."/>
            <person name="Labutti K."/>
            <person name="Andreopoulos B."/>
            <person name="Lipzen A."/>
            <person name="Chen C."/>
            <person name="Yanf M."/>
            <person name="Daum C."/>
            <person name="Ng V."/>
            <person name="Clum A."/>
            <person name="Ohm R."/>
            <person name="Martin F."/>
            <person name="Silar P."/>
            <person name="Natvig D."/>
            <person name="Lalanne C."/>
            <person name="Gautier V."/>
            <person name="Ament-Velasquez S.L."/>
            <person name="Kruys A."/>
            <person name="Hutchinson M.I."/>
            <person name="Powell A.J."/>
            <person name="Barry K."/>
            <person name="Miller A.N."/>
            <person name="Grigoriev I.V."/>
            <person name="Debuchy R."/>
            <person name="Gladieux P."/>
            <person name="Thoren M.H."/>
            <person name="Johannesson H."/>
        </authorList>
    </citation>
    <scope>NUCLEOTIDE SEQUENCE</scope>
    <source>
        <strain evidence="3">CBS 532.94</strain>
    </source>
</reference>
<dbReference type="EMBL" id="MU860482">
    <property type="protein sequence ID" value="KAK4233760.1"/>
    <property type="molecule type" value="Genomic_DNA"/>
</dbReference>
<comment type="caution">
    <text evidence="3">The sequence shown here is derived from an EMBL/GenBank/DDBJ whole genome shotgun (WGS) entry which is preliminary data.</text>
</comment>
<name>A0AAN7C1Z7_9PEZI</name>
<keyword evidence="4" id="KW-1185">Reference proteome</keyword>
<dbReference type="Pfam" id="PF06985">
    <property type="entry name" value="HET"/>
    <property type="match status" value="1"/>
</dbReference>
<accession>A0AAN7C1Z7</accession>
<proteinExistence type="predicted"/>
<dbReference type="AlphaFoldDB" id="A0AAN7C1Z7"/>
<evidence type="ECO:0000313" key="4">
    <source>
        <dbReference type="Proteomes" id="UP001303760"/>
    </source>
</evidence>